<feature type="transmembrane region" description="Helical" evidence="7">
    <location>
        <begin position="7"/>
        <end position="32"/>
    </location>
</feature>
<keyword evidence="4 7" id="KW-0472">Membrane</keyword>
<comment type="subcellular location">
    <subcellularLocation>
        <location evidence="1">Membrane</location>
        <topology evidence="1">Multi-pass membrane protein</topology>
    </subcellularLocation>
</comment>
<evidence type="ECO:0000256" key="6">
    <source>
        <dbReference type="SAM" id="MobiDB-lite"/>
    </source>
</evidence>
<evidence type="ECO:0000313" key="10">
    <source>
        <dbReference type="Proteomes" id="UP001295740"/>
    </source>
</evidence>
<dbReference type="PANTHER" id="PTHR33048">
    <property type="entry name" value="PTH11-LIKE INTEGRAL MEMBRANE PROTEIN (AFU_ORTHOLOGUE AFUA_5G11245)"/>
    <property type="match status" value="1"/>
</dbReference>
<dbReference type="Pfam" id="PF20684">
    <property type="entry name" value="Fung_rhodopsin"/>
    <property type="match status" value="1"/>
</dbReference>
<evidence type="ECO:0000256" key="2">
    <source>
        <dbReference type="ARBA" id="ARBA00022692"/>
    </source>
</evidence>
<feature type="transmembrane region" description="Helical" evidence="7">
    <location>
        <begin position="118"/>
        <end position="142"/>
    </location>
</feature>
<feature type="transmembrane region" description="Helical" evidence="7">
    <location>
        <begin position="206"/>
        <end position="225"/>
    </location>
</feature>
<feature type="transmembrane region" description="Helical" evidence="7">
    <location>
        <begin position="237"/>
        <end position="261"/>
    </location>
</feature>
<dbReference type="EMBL" id="CAUWAG010000010">
    <property type="protein sequence ID" value="CAJ2507842.1"/>
    <property type="molecule type" value="Genomic_DNA"/>
</dbReference>
<evidence type="ECO:0000256" key="3">
    <source>
        <dbReference type="ARBA" id="ARBA00022989"/>
    </source>
</evidence>
<accession>A0AAI8VNJ2</accession>
<comment type="similarity">
    <text evidence="5">Belongs to the SAT4 family.</text>
</comment>
<dbReference type="GO" id="GO:0016020">
    <property type="term" value="C:membrane"/>
    <property type="evidence" value="ECO:0007669"/>
    <property type="project" value="UniProtKB-SubCell"/>
</dbReference>
<feature type="domain" description="Rhodopsin" evidence="8">
    <location>
        <begin position="28"/>
        <end position="268"/>
    </location>
</feature>
<dbReference type="AlphaFoldDB" id="A0AAI8VNJ2"/>
<dbReference type="InterPro" id="IPR052337">
    <property type="entry name" value="SAT4-like"/>
</dbReference>
<dbReference type="PANTHER" id="PTHR33048:SF47">
    <property type="entry name" value="INTEGRAL MEMBRANE PROTEIN-RELATED"/>
    <property type="match status" value="1"/>
</dbReference>
<feature type="transmembrane region" description="Helical" evidence="7">
    <location>
        <begin position="172"/>
        <end position="194"/>
    </location>
</feature>
<gene>
    <name evidence="9" type="ORF">KHLLAP_LOCUS8310</name>
</gene>
<evidence type="ECO:0000259" key="8">
    <source>
        <dbReference type="Pfam" id="PF20684"/>
    </source>
</evidence>
<comment type="caution">
    <text evidence="9">The sequence shown here is derived from an EMBL/GenBank/DDBJ whole genome shotgun (WGS) entry which is preliminary data.</text>
</comment>
<dbReference type="InterPro" id="IPR049326">
    <property type="entry name" value="Rhodopsin_dom_fungi"/>
</dbReference>
<keyword evidence="10" id="KW-1185">Reference proteome</keyword>
<sequence length="370" mass="41282">MDKLYDLSGTVIAVCVIFIAVCTTLTFLRLWVRWQKGSVGADDYLFLCGLMLWLTSTSFLFPACWNGLGAHQHHYTDEQATQAMKYFFLFQDFYTWSNIPIKMSLCLTLRRLASTSPWITWTLYGIMFVTFGASVGTNIYLLTDCTPLAATWDTTIPGAHCRPPANITTLGYAYSAINIAVDWVIALLPVFFLWRLQMAWRQKLTVMIVLALGIFASCATVVRLFTLEAFSNKEDYLFGIAHIVFWTVIEMGLAIIAGSLATLRPLFRSWFGGSTLRPSQGGDFGPRTRSGPGAYNNKTNGNGLGYYHDAISQDSRIGLKTMINYDGSREHEPTPEPEGRGRSPPLGAKRSGSIKVTRSLRVRESILIAD</sequence>
<feature type="compositionally biased region" description="Basic and acidic residues" evidence="6">
    <location>
        <begin position="327"/>
        <end position="341"/>
    </location>
</feature>
<feature type="region of interest" description="Disordered" evidence="6">
    <location>
        <begin position="326"/>
        <end position="355"/>
    </location>
</feature>
<evidence type="ECO:0000256" key="4">
    <source>
        <dbReference type="ARBA" id="ARBA00023136"/>
    </source>
</evidence>
<evidence type="ECO:0000256" key="5">
    <source>
        <dbReference type="ARBA" id="ARBA00038359"/>
    </source>
</evidence>
<keyword evidence="3 7" id="KW-1133">Transmembrane helix</keyword>
<evidence type="ECO:0000313" key="9">
    <source>
        <dbReference type="EMBL" id="CAJ2507842.1"/>
    </source>
</evidence>
<reference evidence="9" key="1">
    <citation type="submission" date="2023-10" db="EMBL/GenBank/DDBJ databases">
        <authorList>
            <person name="Hackl T."/>
        </authorList>
    </citation>
    <scope>NUCLEOTIDE SEQUENCE</scope>
</reference>
<evidence type="ECO:0000256" key="7">
    <source>
        <dbReference type="SAM" id="Phobius"/>
    </source>
</evidence>
<proteinExistence type="inferred from homology"/>
<name>A0AAI8VNJ2_9PEZI</name>
<feature type="transmembrane region" description="Helical" evidence="7">
    <location>
        <begin position="44"/>
        <end position="65"/>
    </location>
</feature>
<dbReference type="Proteomes" id="UP001295740">
    <property type="component" value="Unassembled WGS sequence"/>
</dbReference>
<keyword evidence="2 7" id="KW-0812">Transmembrane</keyword>
<organism evidence="9 10">
    <name type="scientific">Anthostomella pinea</name>
    <dbReference type="NCBI Taxonomy" id="933095"/>
    <lineage>
        <taxon>Eukaryota</taxon>
        <taxon>Fungi</taxon>
        <taxon>Dikarya</taxon>
        <taxon>Ascomycota</taxon>
        <taxon>Pezizomycotina</taxon>
        <taxon>Sordariomycetes</taxon>
        <taxon>Xylariomycetidae</taxon>
        <taxon>Xylariales</taxon>
        <taxon>Xylariaceae</taxon>
        <taxon>Anthostomella</taxon>
    </lineage>
</organism>
<protein>
    <submittedName>
        <fullName evidence="9">Uu.00g090280.m01.CDS01</fullName>
    </submittedName>
</protein>
<evidence type="ECO:0000256" key="1">
    <source>
        <dbReference type="ARBA" id="ARBA00004141"/>
    </source>
</evidence>